<dbReference type="AlphaFoldDB" id="A0A7K1GSZ4"/>
<dbReference type="Proteomes" id="UP000488936">
    <property type="component" value="Unassembled WGS sequence"/>
</dbReference>
<reference evidence="6 7" key="1">
    <citation type="journal article" date="2006" name="Int. J. Syst. Evol. Microbiol.">
        <title>Myroides pelagicus sp. nov., isolated from seawater in Thailand.</title>
        <authorList>
            <person name="Yoon J."/>
            <person name="Maneerat S."/>
            <person name="Kawai F."/>
            <person name="Yokota A."/>
        </authorList>
    </citation>
    <scope>NUCLEOTIDE SEQUENCE [LARGE SCALE GENOMIC DNA]</scope>
    <source>
        <strain evidence="6 7">SM1T</strain>
    </source>
</reference>
<gene>
    <name evidence="6" type="ORF">GJV77_13660</name>
</gene>
<evidence type="ECO:0000259" key="5">
    <source>
        <dbReference type="Pfam" id="PF14905"/>
    </source>
</evidence>
<keyword evidence="6" id="KW-0675">Receptor</keyword>
<dbReference type="GO" id="GO:0009279">
    <property type="term" value="C:cell outer membrane"/>
    <property type="evidence" value="ECO:0007669"/>
    <property type="project" value="UniProtKB-SubCell"/>
</dbReference>
<proteinExistence type="predicted"/>
<dbReference type="SUPFAM" id="SSF49464">
    <property type="entry name" value="Carboxypeptidase regulatory domain-like"/>
    <property type="match status" value="1"/>
</dbReference>
<dbReference type="Pfam" id="PF14905">
    <property type="entry name" value="OMP_b-brl_3"/>
    <property type="match status" value="1"/>
</dbReference>
<keyword evidence="2" id="KW-0472">Membrane</keyword>
<dbReference type="Gene3D" id="2.40.170.20">
    <property type="entry name" value="TonB-dependent receptor, beta-barrel domain"/>
    <property type="match status" value="1"/>
</dbReference>
<comment type="subcellular location">
    <subcellularLocation>
        <location evidence="1">Cell outer membrane</location>
    </subcellularLocation>
</comment>
<dbReference type="InterPro" id="IPR036942">
    <property type="entry name" value="Beta-barrel_TonB_sf"/>
</dbReference>
<dbReference type="EMBL" id="WMJY01000049">
    <property type="protein sequence ID" value="MTH30924.1"/>
    <property type="molecule type" value="Genomic_DNA"/>
</dbReference>
<sequence>MKRIVILWWLLLLSTIFYAQSSTTAVKGIVVSEKEEPLAFVTIIAKDVHDDVVKSMYTDELGAFEFFVLEEFNQLEFSYIGFKTKQYLMSDSIPDIIELESVDSVLDELTIIAKKPMVKREVDRLIFNVEDTPLASTNAWEILSQTPGVSAIGDQLSIRGKESILVTINDKKVMLTGDQLKDLLEGTDGSLVEAVEVITNPPAKYDAQGSAVLNIKLKKEVALGYKGSVGSKYKQTTYAFNTLSTQHTYTGEKINLSGSYSFANGKSVRYNRDNVIYENGDRWDSDFKRMNKSHGKHSFQTALDVKIDTTLTLTIGGDGFINELTKGDYVIPTLIYNKEGVVESNYTTSISKRANMDTYTLYTLLDKKFSKKKHLLWSSYFTYDLRDDNQDVLTLLNFKGELPSERFYATKDTQRARLFVSGIDYTIGGESSKWELGGKYSIVKALYDLDFYDKSDGNLGYRREKSNNYDYQELNWAGYTSYTQNWEKWQLKAGLRGEYSIIQTSTSGIDANDQSYFKVFPTFYLKRDLTEEQSLTFSYGKRIYRPSYSWMNPAKSFYNLFSYFKGDPNLKPTISHNFSIGYDYNYWSVEAMYSHEINPVMEISFQEEDTNTLVYHMTNIDRRRQLGLVLNTPYKVGDWLLLNSYFIVGYQEDYFYGEDKKLYKNDAFGVMGRLFASVDLHKKSNWKAMMTYTYSSPSVQGTFQISSYQRTDLTMSREFLAGRLVANLYVYNIFGSDRQIIKTQYANQNNYFKDYRDTQGFAISLKYNFGNQKIKYEDKEIDMKDKDRL</sequence>
<dbReference type="InterPro" id="IPR041700">
    <property type="entry name" value="OMP_b-brl_3"/>
</dbReference>
<dbReference type="PANTHER" id="PTHR40980:SF4">
    <property type="entry name" value="TONB-DEPENDENT RECEPTOR-LIKE BETA-BARREL DOMAIN-CONTAINING PROTEIN"/>
    <property type="match status" value="1"/>
</dbReference>
<name>A0A7K1GSZ4_9FLAO</name>
<comment type="caution">
    <text evidence="6">The sequence shown here is derived from an EMBL/GenBank/DDBJ whole genome shotgun (WGS) entry which is preliminary data.</text>
</comment>
<accession>A0A7K1GSZ4</accession>
<protein>
    <submittedName>
        <fullName evidence="6">TonB-dependent receptor</fullName>
    </submittedName>
</protein>
<organism evidence="6 7">
    <name type="scientific">Myroides pelagicus</name>
    <dbReference type="NCBI Taxonomy" id="270914"/>
    <lineage>
        <taxon>Bacteria</taxon>
        <taxon>Pseudomonadati</taxon>
        <taxon>Bacteroidota</taxon>
        <taxon>Flavobacteriia</taxon>
        <taxon>Flavobacteriales</taxon>
        <taxon>Flavobacteriaceae</taxon>
        <taxon>Myroides</taxon>
    </lineage>
</organism>
<evidence type="ECO:0000313" key="7">
    <source>
        <dbReference type="Proteomes" id="UP000488936"/>
    </source>
</evidence>
<evidence type="ECO:0000256" key="2">
    <source>
        <dbReference type="ARBA" id="ARBA00023136"/>
    </source>
</evidence>
<evidence type="ECO:0000256" key="3">
    <source>
        <dbReference type="ARBA" id="ARBA00023237"/>
    </source>
</evidence>
<feature type="domain" description="Outer membrane protein beta-barrel" evidence="5">
    <location>
        <begin position="367"/>
        <end position="767"/>
    </location>
</feature>
<dbReference type="OrthoDB" id="8764943at2"/>
<keyword evidence="4" id="KW-0732">Signal</keyword>
<keyword evidence="7" id="KW-1185">Reference proteome</keyword>
<evidence type="ECO:0000256" key="1">
    <source>
        <dbReference type="ARBA" id="ARBA00004442"/>
    </source>
</evidence>
<evidence type="ECO:0000313" key="6">
    <source>
        <dbReference type="EMBL" id="MTH30924.1"/>
    </source>
</evidence>
<evidence type="ECO:0000256" key="4">
    <source>
        <dbReference type="SAM" id="SignalP"/>
    </source>
</evidence>
<feature type="chain" id="PRO_5029647829" evidence="4">
    <location>
        <begin position="20"/>
        <end position="789"/>
    </location>
</feature>
<feature type="signal peptide" evidence="4">
    <location>
        <begin position="1"/>
        <end position="19"/>
    </location>
</feature>
<keyword evidence="3" id="KW-0998">Cell outer membrane</keyword>
<dbReference type="InterPro" id="IPR008969">
    <property type="entry name" value="CarboxyPept-like_regulatory"/>
</dbReference>
<dbReference type="RefSeq" id="WP_155036893.1">
    <property type="nucleotide sequence ID" value="NZ_JBHTIG010000013.1"/>
</dbReference>
<dbReference type="SUPFAM" id="SSF56935">
    <property type="entry name" value="Porins"/>
    <property type="match status" value="1"/>
</dbReference>
<dbReference type="PANTHER" id="PTHR40980">
    <property type="entry name" value="PLUG DOMAIN-CONTAINING PROTEIN"/>
    <property type="match status" value="1"/>
</dbReference>